<dbReference type="InterPro" id="IPR036268">
    <property type="entry name" value="ZapD_sf"/>
</dbReference>
<dbReference type="InterPro" id="IPR027462">
    <property type="entry name" value="ZapD_C"/>
</dbReference>
<proteinExistence type="inferred from homology"/>
<dbReference type="GO" id="GO:0043093">
    <property type="term" value="P:FtsZ-dependent cytokinesis"/>
    <property type="evidence" value="ECO:0007669"/>
    <property type="project" value="TreeGrafter"/>
</dbReference>
<accession>A0A3B0XT94</accession>
<dbReference type="NCBIfam" id="NF003656">
    <property type="entry name" value="PRK05287.1-4"/>
    <property type="match status" value="1"/>
</dbReference>
<evidence type="ECO:0000256" key="1">
    <source>
        <dbReference type="ARBA" id="ARBA00022490"/>
    </source>
</evidence>
<keyword evidence="2 5" id="KW-0132">Cell division</keyword>
<reference evidence="5" key="1">
    <citation type="submission" date="2018-06" db="EMBL/GenBank/DDBJ databases">
        <authorList>
            <person name="Zhirakovskaya E."/>
        </authorList>
    </citation>
    <scope>NUCLEOTIDE SEQUENCE</scope>
</reference>
<sequence length="257" mass="29426">MNENIIIYEQPLNERIRTFLRLEFLFSQAAQHLHDDSEWGSRNALNSLLDILSIFSRTELKTEVLKDLDRHINTLSRLKSNPDVDTSRLQKMLSELEALSTRLRASSGPIAADLKTNEFLSCIQQRIAIPGGTCDFDLPGYHYWLQQPTKRRIQDLADWLGRFEVIARAIQLIVKLIRESAILKPATAEAGFFQKTLDANHPCQLVRVSVDRKAPYYAEVSGGRHRFTVRFLEALRPDGHVKQTSANVNFQLECCTF</sequence>
<gene>
    <name evidence="5" type="ORF">MNBD_GAMMA13-1754</name>
</gene>
<name>A0A3B0XT94_9ZZZZ</name>
<evidence type="ECO:0000256" key="2">
    <source>
        <dbReference type="ARBA" id="ARBA00022618"/>
    </source>
</evidence>
<dbReference type="GO" id="GO:0000917">
    <property type="term" value="P:division septum assembly"/>
    <property type="evidence" value="ECO:0007669"/>
    <property type="project" value="UniProtKB-KW"/>
</dbReference>
<organism evidence="5">
    <name type="scientific">hydrothermal vent metagenome</name>
    <dbReference type="NCBI Taxonomy" id="652676"/>
    <lineage>
        <taxon>unclassified sequences</taxon>
        <taxon>metagenomes</taxon>
        <taxon>ecological metagenomes</taxon>
    </lineage>
</organism>
<keyword evidence="3" id="KW-0717">Septation</keyword>
<dbReference type="EMBL" id="UOFK01000003">
    <property type="protein sequence ID" value="VAW71488.1"/>
    <property type="molecule type" value="Genomic_DNA"/>
</dbReference>
<dbReference type="AlphaFoldDB" id="A0A3B0XT94"/>
<evidence type="ECO:0000256" key="4">
    <source>
        <dbReference type="ARBA" id="ARBA00023306"/>
    </source>
</evidence>
<dbReference type="HAMAP" id="MF_01092">
    <property type="entry name" value="ZapD"/>
    <property type="match status" value="1"/>
</dbReference>
<evidence type="ECO:0000256" key="3">
    <source>
        <dbReference type="ARBA" id="ARBA00023210"/>
    </source>
</evidence>
<evidence type="ECO:0000313" key="5">
    <source>
        <dbReference type="EMBL" id="VAW71488.1"/>
    </source>
</evidence>
<dbReference type="Gene3D" id="2.60.440.10">
    <property type="entry name" value="YacF-like domains"/>
    <property type="match status" value="1"/>
</dbReference>
<dbReference type="Gene3D" id="1.10.3900.10">
    <property type="entry name" value="YacF-like"/>
    <property type="match status" value="1"/>
</dbReference>
<dbReference type="PANTHER" id="PTHR39455:SF1">
    <property type="entry name" value="CELL DIVISION PROTEIN ZAPD"/>
    <property type="match status" value="1"/>
</dbReference>
<keyword evidence="4" id="KW-0131">Cell cycle</keyword>
<keyword evidence="1" id="KW-0963">Cytoplasm</keyword>
<dbReference type="Pfam" id="PF07072">
    <property type="entry name" value="ZapD"/>
    <property type="match status" value="1"/>
</dbReference>
<dbReference type="SUPFAM" id="SSF160950">
    <property type="entry name" value="YacF-like"/>
    <property type="match status" value="1"/>
</dbReference>
<dbReference type="GO" id="GO:0032153">
    <property type="term" value="C:cell division site"/>
    <property type="evidence" value="ECO:0007669"/>
    <property type="project" value="TreeGrafter"/>
</dbReference>
<dbReference type="InterPro" id="IPR009777">
    <property type="entry name" value="ZapD"/>
</dbReference>
<dbReference type="PANTHER" id="PTHR39455">
    <property type="entry name" value="CELL DIVISION PROTEIN ZAPD"/>
    <property type="match status" value="1"/>
</dbReference>
<protein>
    <submittedName>
        <fullName evidence="5">Cell division protein ZapD</fullName>
    </submittedName>
</protein>